<proteinExistence type="predicted"/>
<dbReference type="GO" id="GO:0051536">
    <property type="term" value="F:iron-sulfur cluster binding"/>
    <property type="evidence" value="ECO:0007669"/>
    <property type="project" value="UniProtKB-KW"/>
</dbReference>
<evidence type="ECO:0000256" key="1">
    <source>
        <dbReference type="ARBA" id="ARBA00001966"/>
    </source>
</evidence>
<feature type="domain" description="DUF2229" evidence="6">
    <location>
        <begin position="779"/>
        <end position="883"/>
    </location>
</feature>
<dbReference type="Gene3D" id="3.30.420.40">
    <property type="match status" value="4"/>
</dbReference>
<evidence type="ECO:0000256" key="4">
    <source>
        <dbReference type="ARBA" id="ARBA00023014"/>
    </source>
</evidence>
<feature type="domain" description="ATPase BadF/BadG/BcrA/BcrD type" evidence="5">
    <location>
        <begin position="75"/>
        <end position="353"/>
    </location>
</feature>
<dbReference type="Pfam" id="PF01869">
    <property type="entry name" value="BcrAD_BadFG"/>
    <property type="match status" value="2"/>
</dbReference>
<evidence type="ECO:0000313" key="7">
    <source>
        <dbReference type="EMBL" id="HER43252.1"/>
    </source>
</evidence>
<gene>
    <name evidence="7" type="ORF">ENO08_02185</name>
</gene>
<dbReference type="InterPro" id="IPR051805">
    <property type="entry name" value="Dehydratase_Activator_Redct"/>
</dbReference>
<name>A0A7V2AU43_UNCEI</name>
<evidence type="ECO:0000256" key="2">
    <source>
        <dbReference type="ARBA" id="ARBA00022723"/>
    </source>
</evidence>
<comment type="cofactor">
    <cofactor evidence="1">
        <name>[4Fe-4S] cluster</name>
        <dbReference type="ChEBI" id="CHEBI:49883"/>
    </cofactor>
</comment>
<dbReference type="InterPro" id="IPR043129">
    <property type="entry name" value="ATPase_NBD"/>
</dbReference>
<protein>
    <recommendedName>
        <fullName evidence="8">CoA activase</fullName>
    </recommendedName>
</protein>
<dbReference type="CDD" id="cd24035">
    <property type="entry name" value="ASKHA_NBD_O66634-like_rpt2"/>
    <property type="match status" value="1"/>
</dbReference>
<dbReference type="CDD" id="cd24034">
    <property type="entry name" value="ASKHA_NBD_O66634-like_rpt1"/>
    <property type="match status" value="1"/>
</dbReference>
<dbReference type="PANTHER" id="PTHR32329">
    <property type="entry name" value="BIFUNCTIONAL PROTEIN [INCLUDES 2-HYDROXYACYL-COA DEHYDRATASE (N-TER) AND ITS ACTIVATOR DOMAIN (C_TERM)-RELATED"/>
    <property type="match status" value="1"/>
</dbReference>
<dbReference type="SUPFAM" id="SSF53067">
    <property type="entry name" value="Actin-like ATPase domain"/>
    <property type="match status" value="2"/>
</dbReference>
<accession>A0A7V2AU43</accession>
<reference evidence="7" key="1">
    <citation type="journal article" date="2020" name="mSystems">
        <title>Genome- and Community-Level Interaction Insights into Carbon Utilization and Element Cycling Functions of Hydrothermarchaeota in Hydrothermal Sediment.</title>
        <authorList>
            <person name="Zhou Z."/>
            <person name="Liu Y."/>
            <person name="Xu W."/>
            <person name="Pan J."/>
            <person name="Luo Z.H."/>
            <person name="Li M."/>
        </authorList>
    </citation>
    <scope>NUCLEOTIDE SEQUENCE [LARGE SCALE GENOMIC DNA]</scope>
    <source>
        <strain evidence="7">SpSt-1233</strain>
    </source>
</reference>
<keyword evidence="4" id="KW-0411">Iron-sulfur</keyword>
<dbReference type="InterPro" id="IPR002731">
    <property type="entry name" value="ATPase_BadF"/>
</dbReference>
<evidence type="ECO:0008006" key="8">
    <source>
        <dbReference type="Google" id="ProtNLM"/>
    </source>
</evidence>
<dbReference type="EMBL" id="DSEC01000153">
    <property type="protein sequence ID" value="HER43252.1"/>
    <property type="molecule type" value="Genomic_DNA"/>
</dbReference>
<sequence length="901" mass="97965">MVNGAGASRPRFSALRPPISTSRRFLLVATPSNRRILHNGHYSRGNRQPVYGRARYAPYSVRHAPAGEDCMGLRVGIDIGTVSAKLAVVGPSERLDALAGGAIDSVFPHPNGGGASIGLSRYVRIQGRPLEAAGNLLAELLGAAAPEEIESVMATGSAGKLVGRAFGIPCENEFKSAAVGIGTLHPEARNIFEMGGENSKFIRLSNDNGLIGIVDYETNGDCAAGTGSFMDQQANRLRFDIEEVGDLVLATERTPKIAGRCSVFAKSDMIHAQQKGYKPEEVLKGLCAAVARNFKSNIVRGKEVHGRTAFIGGVALNRGVADALRNTFELSDEEFFIPEHAGYIGAIGAALIAAPDGFDAGGLARRVRERSGATDSKFPSWKVLGRDRVLFLRDRVDEFSFEGRELPVDAYLGIDIGSVSTNLALIDDEGTVIKEIYLRTQARPIEVVHAGLQEIEREVGGRVRVRGVGTTGSGRELIGELIGADTINDEITAHKTGASFIGERLIGKKVDTIFEIGGQDSKYIRIEDGIVVDFTMNEACAAGTGSFLEEQAEKLNINIVGEFAELAFSSGAPLRLGERCTVYMEQDVSAYMKRGAAKNDIVAGLAYSVVQNYLNRVVRGRKIGKVIFFQGGTAYNDSVAAAFSEILGQEIIVPPYNGVIGAIGAALLVREKVKALGRPTTFRGYDLTSIDYSIREFTCNGCTNYCDIQEFTVEGNRTYWGDKCSDRYRKRAKVPSKPVLPDFFKLYDELLERDWLPEVEERLSERVDTSPPGKGPAPRIGFARAMYYYDRFPFWHAYLRALGMDVVTSPPTNKKISRDGLDAAVAEPCYPIQVAHGHVVNLIEAGVDRILVPNVIDSETDSPDVNSYVCPWGQTLPFVLRRIPLLEGREDVIAAPTVHFR</sequence>
<dbReference type="Proteomes" id="UP000886069">
    <property type="component" value="Unassembled WGS sequence"/>
</dbReference>
<dbReference type="NCBIfam" id="TIGR00241">
    <property type="entry name" value="CoA_E_activ"/>
    <property type="match status" value="1"/>
</dbReference>
<evidence type="ECO:0000259" key="6">
    <source>
        <dbReference type="Pfam" id="PF09989"/>
    </source>
</evidence>
<dbReference type="InterPro" id="IPR018709">
    <property type="entry name" value="CoA_activase_DUF2229"/>
</dbReference>
<dbReference type="GO" id="GO:0046872">
    <property type="term" value="F:metal ion binding"/>
    <property type="evidence" value="ECO:0007669"/>
    <property type="project" value="UniProtKB-KW"/>
</dbReference>
<evidence type="ECO:0000256" key="3">
    <source>
        <dbReference type="ARBA" id="ARBA00023004"/>
    </source>
</evidence>
<keyword evidence="2" id="KW-0479">Metal-binding</keyword>
<organism evidence="7">
    <name type="scientific">Eiseniibacteriota bacterium</name>
    <dbReference type="NCBI Taxonomy" id="2212470"/>
    <lineage>
        <taxon>Bacteria</taxon>
        <taxon>Candidatus Eiseniibacteriota</taxon>
    </lineage>
</organism>
<dbReference type="Pfam" id="PF09989">
    <property type="entry name" value="DUF2229"/>
    <property type="match status" value="1"/>
</dbReference>
<comment type="caution">
    <text evidence="7">The sequence shown here is derived from an EMBL/GenBank/DDBJ whole genome shotgun (WGS) entry which is preliminary data.</text>
</comment>
<feature type="non-terminal residue" evidence="7">
    <location>
        <position position="901"/>
    </location>
</feature>
<keyword evidence="3" id="KW-0408">Iron</keyword>
<dbReference type="PANTHER" id="PTHR32329:SF7">
    <property type="entry name" value="ACTIVATOR OF 2-HYDROXYACYL-COA-HYDRATASE"/>
    <property type="match status" value="1"/>
</dbReference>
<feature type="domain" description="ATPase BadF/BadG/BcrA/BcrD type" evidence="5">
    <location>
        <begin position="412"/>
        <end position="668"/>
    </location>
</feature>
<evidence type="ECO:0000259" key="5">
    <source>
        <dbReference type="Pfam" id="PF01869"/>
    </source>
</evidence>
<dbReference type="InterPro" id="IPR008275">
    <property type="entry name" value="CoA_E_activase_dom"/>
</dbReference>
<dbReference type="AlphaFoldDB" id="A0A7V2AU43"/>